<organism evidence="8 9">
    <name type="scientific">Chitinophaga horti</name>
    <dbReference type="NCBI Taxonomy" id="2920382"/>
    <lineage>
        <taxon>Bacteria</taxon>
        <taxon>Pseudomonadati</taxon>
        <taxon>Bacteroidota</taxon>
        <taxon>Chitinophagia</taxon>
        <taxon>Chitinophagales</taxon>
        <taxon>Chitinophagaceae</taxon>
        <taxon>Chitinophaga</taxon>
    </lineage>
</organism>
<evidence type="ECO:0000259" key="7">
    <source>
        <dbReference type="Pfam" id="PF14322"/>
    </source>
</evidence>
<sequence>MRKTTISILSIAIGSIAASSCMRKLEVVPVEFKSAEFVFRDSARAEMFINNAYTDFPADVSGSFNWLDGNAMLASASDEAMHVSTNKTVPSAAQRMSAGNWNPSNMRYWRADDGAGNIGSWMKYGGYHGNRKPNTVLKNIDLLPNTTTQRFRNRIKGEALFLRALYHWFLFQRWGGIPIVDRSFEASEDVQLPRNSVKSVVDFIVRSCDEAYALLPAEPYYEPSEVGRADRGSCLALKAKVLLYAASPLYNRAGEDTLTSYGNMDATRWELAAKAAQDLVDLNWYSLYRPGTNPQTNYSGLFNAWGAGTTNRELIFARLRTPNRDTENDNFPAGFTNARGGTCPSQDLVDAYEMADGTLFSWNNTAQAAAPYTNRDPRFYASIIYNGARYTRFAGQNNYTFQIYTGGVNANGNAKTETGYYLNKFMDYSNANPAQNTGTVYHNWMYFRYAEVLLNLAEAGNEVGGPSYIAPGASAGLTPVQALDLVRARAGMPDVLTTFSRRGTPLNKETLRDLIRNERRIELSFEDHRYFDVRRWMIIETLPKFIRGVVITRNANGTFTYNPNVQVENKVFETKHYFFPIPQIEMNRNGNMVQNPDWEL</sequence>
<dbReference type="PROSITE" id="PS51257">
    <property type="entry name" value="PROKAR_LIPOPROTEIN"/>
    <property type="match status" value="1"/>
</dbReference>
<gene>
    <name evidence="8" type="ORF">MKQ68_13750</name>
</gene>
<feature type="domain" description="SusD-like N-terminal" evidence="7">
    <location>
        <begin position="77"/>
        <end position="241"/>
    </location>
</feature>
<evidence type="ECO:0000256" key="1">
    <source>
        <dbReference type="ARBA" id="ARBA00004442"/>
    </source>
</evidence>
<dbReference type="SUPFAM" id="SSF48452">
    <property type="entry name" value="TPR-like"/>
    <property type="match status" value="1"/>
</dbReference>
<dbReference type="InterPro" id="IPR012944">
    <property type="entry name" value="SusD_RagB_dom"/>
</dbReference>
<dbReference type="EMBL" id="CP107006">
    <property type="protein sequence ID" value="UYQ91156.1"/>
    <property type="molecule type" value="Genomic_DNA"/>
</dbReference>
<dbReference type="RefSeq" id="WP_264279635.1">
    <property type="nucleotide sequence ID" value="NZ_CP107006.1"/>
</dbReference>
<dbReference type="InterPro" id="IPR033985">
    <property type="entry name" value="SusD-like_N"/>
</dbReference>
<keyword evidence="9" id="KW-1185">Reference proteome</keyword>
<comment type="similarity">
    <text evidence="2">Belongs to the SusD family.</text>
</comment>
<evidence type="ECO:0000313" key="8">
    <source>
        <dbReference type="EMBL" id="UYQ91156.1"/>
    </source>
</evidence>
<evidence type="ECO:0000256" key="2">
    <source>
        <dbReference type="ARBA" id="ARBA00006275"/>
    </source>
</evidence>
<proteinExistence type="inferred from homology"/>
<protein>
    <submittedName>
        <fullName evidence="8">RagB/SusD family nutrient uptake outer membrane protein</fullName>
    </submittedName>
</protein>
<evidence type="ECO:0000256" key="4">
    <source>
        <dbReference type="ARBA" id="ARBA00023136"/>
    </source>
</evidence>
<dbReference type="Pfam" id="PF14322">
    <property type="entry name" value="SusD-like_3"/>
    <property type="match status" value="1"/>
</dbReference>
<evidence type="ECO:0000259" key="6">
    <source>
        <dbReference type="Pfam" id="PF07980"/>
    </source>
</evidence>
<evidence type="ECO:0000256" key="5">
    <source>
        <dbReference type="ARBA" id="ARBA00023237"/>
    </source>
</evidence>
<feature type="domain" description="RagB/SusD" evidence="6">
    <location>
        <begin position="337"/>
        <end position="598"/>
    </location>
</feature>
<keyword evidence="4" id="KW-0472">Membrane</keyword>
<reference evidence="8" key="1">
    <citation type="submission" date="2022-10" db="EMBL/GenBank/DDBJ databases">
        <title>Chitinophaga sp. nov., isolated from soil.</title>
        <authorList>
            <person name="Jeon C.O."/>
        </authorList>
    </citation>
    <scope>NUCLEOTIDE SEQUENCE</scope>
    <source>
        <strain evidence="8">R8</strain>
    </source>
</reference>
<dbReference type="Pfam" id="PF07980">
    <property type="entry name" value="SusD_RagB"/>
    <property type="match status" value="1"/>
</dbReference>
<name>A0ABY6IVC7_9BACT</name>
<keyword evidence="5" id="KW-0998">Cell outer membrane</keyword>
<dbReference type="Gene3D" id="1.25.40.390">
    <property type="match status" value="1"/>
</dbReference>
<evidence type="ECO:0000256" key="3">
    <source>
        <dbReference type="ARBA" id="ARBA00022729"/>
    </source>
</evidence>
<keyword evidence="3" id="KW-0732">Signal</keyword>
<comment type="subcellular location">
    <subcellularLocation>
        <location evidence="1">Cell outer membrane</location>
    </subcellularLocation>
</comment>
<dbReference type="Proteomes" id="UP001162741">
    <property type="component" value="Chromosome"/>
</dbReference>
<accession>A0ABY6IVC7</accession>
<evidence type="ECO:0000313" key="9">
    <source>
        <dbReference type="Proteomes" id="UP001162741"/>
    </source>
</evidence>
<dbReference type="InterPro" id="IPR011990">
    <property type="entry name" value="TPR-like_helical_dom_sf"/>
</dbReference>